<dbReference type="GO" id="GO:0005524">
    <property type="term" value="F:ATP binding"/>
    <property type="evidence" value="ECO:0007669"/>
    <property type="project" value="UniProtKB-UniRule"/>
</dbReference>
<dbReference type="AlphaFoldDB" id="G0UPQ5"/>
<evidence type="ECO:0000256" key="1">
    <source>
        <dbReference type="PROSITE-ProRule" id="PRU10141"/>
    </source>
</evidence>
<sequence length="176" mass="18743">MSGTVEYGSGKSPTVASERNVDSTDPLQVHLSDDAQPQSVVPTLRPRTDHESWSRNTATGNVGIMTYEPQKVIGRGAFGVVMSARVRRTGEMVAVKRVVAGSRLYNRELALMRDHLGPESRRRSSSPPDVTGSVIGCGDRRNSDISSGGIPGAVAEKPVGSTWATATGVPYHPCII</sequence>
<dbReference type="VEuPathDB" id="TriTrypDB:TcIL3000_7_1740"/>
<dbReference type="SUPFAM" id="SSF56112">
    <property type="entry name" value="Protein kinase-like (PK-like)"/>
    <property type="match status" value="1"/>
</dbReference>
<dbReference type="InterPro" id="IPR011009">
    <property type="entry name" value="Kinase-like_dom_sf"/>
</dbReference>
<name>G0UPQ5_TRYCI</name>
<proteinExistence type="predicted"/>
<feature type="region of interest" description="Disordered" evidence="2">
    <location>
        <begin position="116"/>
        <end position="149"/>
    </location>
</feature>
<organism evidence="4">
    <name type="scientific">Trypanosoma congolense (strain IL3000)</name>
    <dbReference type="NCBI Taxonomy" id="1068625"/>
    <lineage>
        <taxon>Eukaryota</taxon>
        <taxon>Discoba</taxon>
        <taxon>Euglenozoa</taxon>
        <taxon>Kinetoplastea</taxon>
        <taxon>Metakinetoplastina</taxon>
        <taxon>Trypanosomatida</taxon>
        <taxon>Trypanosomatidae</taxon>
        <taxon>Trypanosoma</taxon>
        <taxon>Nannomonas</taxon>
    </lineage>
</organism>
<feature type="binding site" evidence="1">
    <location>
        <position position="96"/>
    </location>
    <ligand>
        <name>ATP</name>
        <dbReference type="ChEBI" id="CHEBI:30616"/>
    </ligand>
</feature>
<feature type="non-terminal residue" evidence="4">
    <location>
        <position position="176"/>
    </location>
</feature>
<evidence type="ECO:0000256" key="2">
    <source>
        <dbReference type="SAM" id="MobiDB-lite"/>
    </source>
</evidence>
<dbReference type="PROSITE" id="PS50011">
    <property type="entry name" value="PROTEIN_KINASE_DOM"/>
    <property type="match status" value="1"/>
</dbReference>
<keyword evidence="1" id="KW-0547">Nucleotide-binding</keyword>
<gene>
    <name evidence="4" type="ORF">TCIL3000_7_1740</name>
</gene>
<feature type="region of interest" description="Disordered" evidence="2">
    <location>
        <begin position="1"/>
        <end position="57"/>
    </location>
</feature>
<dbReference type="EMBL" id="HE575320">
    <property type="protein sequence ID" value="CCC91366.1"/>
    <property type="molecule type" value="Genomic_DNA"/>
</dbReference>
<dbReference type="GO" id="GO:0004672">
    <property type="term" value="F:protein kinase activity"/>
    <property type="evidence" value="ECO:0007669"/>
    <property type="project" value="InterPro"/>
</dbReference>
<feature type="domain" description="Protein kinase" evidence="3">
    <location>
        <begin position="67"/>
        <end position="176"/>
    </location>
</feature>
<dbReference type="InterPro" id="IPR017441">
    <property type="entry name" value="Protein_kinase_ATP_BS"/>
</dbReference>
<keyword evidence="1" id="KW-0067">ATP-binding</keyword>
<dbReference type="Gene3D" id="3.30.200.20">
    <property type="entry name" value="Phosphorylase Kinase, domain 1"/>
    <property type="match status" value="1"/>
</dbReference>
<evidence type="ECO:0000259" key="3">
    <source>
        <dbReference type="PROSITE" id="PS50011"/>
    </source>
</evidence>
<protein>
    <submittedName>
        <fullName evidence="4">Uncharacterized protein TCIL3000_7_1740</fullName>
    </submittedName>
</protein>
<dbReference type="InterPro" id="IPR000719">
    <property type="entry name" value="Prot_kinase_dom"/>
</dbReference>
<dbReference type="PROSITE" id="PS00107">
    <property type="entry name" value="PROTEIN_KINASE_ATP"/>
    <property type="match status" value="1"/>
</dbReference>
<evidence type="ECO:0000313" key="4">
    <source>
        <dbReference type="EMBL" id="CCC91366.1"/>
    </source>
</evidence>
<reference evidence="4" key="1">
    <citation type="journal article" date="2012" name="Proc. Natl. Acad. Sci. U.S.A.">
        <title>Antigenic diversity is generated by distinct evolutionary mechanisms in African trypanosome species.</title>
        <authorList>
            <person name="Jackson A.P."/>
            <person name="Berry A."/>
            <person name="Aslett M."/>
            <person name="Allison H.C."/>
            <person name="Burton P."/>
            <person name="Vavrova-Anderson J."/>
            <person name="Brown R."/>
            <person name="Browne H."/>
            <person name="Corton N."/>
            <person name="Hauser H."/>
            <person name="Gamble J."/>
            <person name="Gilderthorp R."/>
            <person name="Marcello L."/>
            <person name="McQuillan J."/>
            <person name="Otto T.D."/>
            <person name="Quail M.A."/>
            <person name="Sanders M.J."/>
            <person name="van Tonder A."/>
            <person name="Ginger M.L."/>
            <person name="Field M.C."/>
            <person name="Barry J.D."/>
            <person name="Hertz-Fowler C."/>
            <person name="Berriman M."/>
        </authorList>
    </citation>
    <scope>NUCLEOTIDE SEQUENCE</scope>
    <source>
        <strain evidence="4">IL3000</strain>
    </source>
</reference>
<accession>G0UPQ5</accession>